<evidence type="ECO:0000313" key="3">
    <source>
        <dbReference type="Proteomes" id="UP000070444"/>
    </source>
</evidence>
<keyword evidence="1" id="KW-0812">Transmembrane</keyword>
<name>A0A137NPZ2_CONC2</name>
<dbReference type="EMBL" id="KQ965146">
    <property type="protein sequence ID" value="KXN64825.1"/>
    <property type="molecule type" value="Genomic_DNA"/>
</dbReference>
<accession>A0A137NPZ2</accession>
<dbReference type="AlphaFoldDB" id="A0A137NPZ2"/>
<keyword evidence="1" id="KW-1133">Transmembrane helix</keyword>
<reference evidence="2 3" key="1">
    <citation type="journal article" date="2015" name="Genome Biol. Evol.">
        <title>Phylogenomic analyses indicate that early fungi evolved digesting cell walls of algal ancestors of land plants.</title>
        <authorList>
            <person name="Chang Y."/>
            <person name="Wang S."/>
            <person name="Sekimoto S."/>
            <person name="Aerts A.L."/>
            <person name="Choi C."/>
            <person name="Clum A."/>
            <person name="LaButti K.M."/>
            <person name="Lindquist E.A."/>
            <person name="Yee Ngan C."/>
            <person name="Ohm R.A."/>
            <person name="Salamov A.A."/>
            <person name="Grigoriev I.V."/>
            <person name="Spatafora J.W."/>
            <person name="Berbee M.L."/>
        </authorList>
    </citation>
    <scope>NUCLEOTIDE SEQUENCE [LARGE SCALE GENOMIC DNA]</scope>
    <source>
        <strain evidence="2 3">NRRL 28638</strain>
    </source>
</reference>
<proteinExistence type="predicted"/>
<keyword evidence="1" id="KW-0472">Membrane</keyword>
<organism evidence="2 3">
    <name type="scientific">Conidiobolus coronatus (strain ATCC 28846 / CBS 209.66 / NRRL 28638)</name>
    <name type="common">Delacroixia coronata</name>
    <dbReference type="NCBI Taxonomy" id="796925"/>
    <lineage>
        <taxon>Eukaryota</taxon>
        <taxon>Fungi</taxon>
        <taxon>Fungi incertae sedis</taxon>
        <taxon>Zoopagomycota</taxon>
        <taxon>Entomophthoromycotina</taxon>
        <taxon>Entomophthoromycetes</taxon>
        <taxon>Entomophthorales</taxon>
        <taxon>Ancylistaceae</taxon>
        <taxon>Conidiobolus</taxon>
    </lineage>
</organism>
<protein>
    <submittedName>
        <fullName evidence="2">Uncharacterized protein</fullName>
    </submittedName>
</protein>
<feature type="transmembrane region" description="Helical" evidence="1">
    <location>
        <begin position="23"/>
        <end position="43"/>
    </location>
</feature>
<sequence length="100" mass="12097">MLNYFISLFIRDKPYLTKHLHNWYFVPLTWLSPLVIYLILYFIKKHLSPIWKLIANCSFYLYYCWTALSSLETWNLVPNTELIGSLGNFDNRFIYSNSKF</sequence>
<evidence type="ECO:0000256" key="1">
    <source>
        <dbReference type="SAM" id="Phobius"/>
    </source>
</evidence>
<gene>
    <name evidence="2" type="ORF">CONCODRAFT_13864</name>
</gene>
<dbReference type="Proteomes" id="UP000070444">
    <property type="component" value="Unassembled WGS sequence"/>
</dbReference>
<keyword evidence="3" id="KW-1185">Reference proteome</keyword>
<evidence type="ECO:0000313" key="2">
    <source>
        <dbReference type="EMBL" id="KXN64825.1"/>
    </source>
</evidence>